<evidence type="ECO:0008006" key="5">
    <source>
        <dbReference type="Google" id="ProtNLM"/>
    </source>
</evidence>
<dbReference type="STRING" id="1817893.AUJ66_08100"/>
<reference evidence="3 4" key="1">
    <citation type="journal article" date="2016" name="Environ. Microbiol.">
        <title>Genomic resolution of a cold subsurface aquifer community provides metabolic insights for novel microbes adapted to high CO concentrations.</title>
        <authorList>
            <person name="Probst A.J."/>
            <person name="Castelle C.J."/>
            <person name="Singh A."/>
            <person name="Brown C.T."/>
            <person name="Anantharaman K."/>
            <person name="Sharon I."/>
            <person name="Hug L.A."/>
            <person name="Burstein D."/>
            <person name="Emerson J.B."/>
            <person name="Thomas B.C."/>
            <person name="Banfield J.F."/>
        </authorList>
    </citation>
    <scope>NUCLEOTIDE SEQUENCE [LARGE SCALE GENOMIC DNA]</scope>
    <source>
        <strain evidence="3">CG1_02_38_46</strain>
    </source>
</reference>
<evidence type="ECO:0000256" key="2">
    <source>
        <dbReference type="SAM" id="SignalP"/>
    </source>
</evidence>
<evidence type="ECO:0000313" key="3">
    <source>
        <dbReference type="EMBL" id="OIN95847.1"/>
    </source>
</evidence>
<keyword evidence="1" id="KW-0472">Membrane</keyword>
<name>A0A1J4S966_9BACT</name>
<feature type="signal peptide" evidence="2">
    <location>
        <begin position="1"/>
        <end position="18"/>
    </location>
</feature>
<evidence type="ECO:0000313" key="4">
    <source>
        <dbReference type="Proteomes" id="UP000182278"/>
    </source>
</evidence>
<dbReference type="AlphaFoldDB" id="A0A1J4S966"/>
<dbReference type="Proteomes" id="UP000182278">
    <property type="component" value="Unassembled WGS sequence"/>
</dbReference>
<organism evidence="3 4">
    <name type="scientific">Candidatus Desantisbacteria bacterium CG1_02_38_46</name>
    <dbReference type="NCBI Taxonomy" id="1817893"/>
    <lineage>
        <taxon>Bacteria</taxon>
        <taxon>Candidatus Desantisiibacteriota</taxon>
    </lineage>
</organism>
<sequence length="212" mass="24034">MKKLMSLLFSLLILQVQSYECWGQSGTAVNPPPQPLSAEDANLILKKGKNLFDSAHYEEASREFLVVAQSNDAPQEDRIKARYFLMKIYRAYGEDEKVKNEIIEILKLNPNYTPSSREPASVRKLFKEVKEEFLKGQSAKESGIRPEAGVLQSMLMEDMATLERSLAQASSYQESFSLKVGKMEKEFKKLKLSFYTTSLTLFLLLAVGIGFK</sequence>
<dbReference type="EMBL" id="MNUO01000124">
    <property type="protein sequence ID" value="OIN95847.1"/>
    <property type="molecule type" value="Genomic_DNA"/>
</dbReference>
<keyword evidence="1" id="KW-0812">Transmembrane</keyword>
<evidence type="ECO:0000256" key="1">
    <source>
        <dbReference type="SAM" id="Phobius"/>
    </source>
</evidence>
<protein>
    <recommendedName>
        <fullName evidence="5">Tetratricopeptide repeat protein</fullName>
    </recommendedName>
</protein>
<keyword evidence="1" id="KW-1133">Transmembrane helix</keyword>
<keyword evidence="2" id="KW-0732">Signal</keyword>
<feature type="transmembrane region" description="Helical" evidence="1">
    <location>
        <begin position="192"/>
        <end position="211"/>
    </location>
</feature>
<accession>A0A1J4S966</accession>
<proteinExistence type="predicted"/>
<feature type="chain" id="PRO_5012339739" description="Tetratricopeptide repeat protein" evidence="2">
    <location>
        <begin position="19"/>
        <end position="212"/>
    </location>
</feature>
<gene>
    <name evidence="3" type="ORF">AUJ66_08100</name>
</gene>
<comment type="caution">
    <text evidence="3">The sequence shown here is derived from an EMBL/GenBank/DDBJ whole genome shotgun (WGS) entry which is preliminary data.</text>
</comment>